<evidence type="ECO:0000313" key="1">
    <source>
        <dbReference type="EMBL" id="PCJ18327.1"/>
    </source>
</evidence>
<sequence length="377" mass="41371">MCAQHDRSGLTADRSLSTNTLIRAGNAAGPIGRRRVLIVAHEIGKNDKVVLHREQAWHGLGIVVKDAPTPKEAVELAGLDWHVDQWPLAAVQDGGERLAVESHVANVRSDTTTQLGIVGNGYKPVQNIELAEFAAGLAKDGDVVRCESAGSIRDGKKVWFLLKGQSFSVRGDSDEVVPYILVSNGHDGGTAVRCIPTSIRVVCSNTLHMVIPQYESKSDSFRWGKGGKGLSILHLGDVKAKIEDARQAVKLYEHALEDSRKRMTTLASKDVTREQLQEFWLNAYQRHFQAVPVNPITDIQRRRVARAERSIGEIANRFDKERDVAGATAWNAANAYTGWLQRDRKARGGEEGRININVFGDNTKRTGEAFALAEAIG</sequence>
<evidence type="ECO:0000313" key="2">
    <source>
        <dbReference type="Proteomes" id="UP000218327"/>
    </source>
</evidence>
<dbReference type="Proteomes" id="UP000218327">
    <property type="component" value="Unassembled WGS sequence"/>
</dbReference>
<dbReference type="Pfam" id="PF06067">
    <property type="entry name" value="DUF932"/>
    <property type="match status" value="1"/>
</dbReference>
<protein>
    <recommendedName>
        <fullName evidence="3">DUF932 domain-containing protein</fullName>
    </recommendedName>
</protein>
<organism evidence="1 2">
    <name type="scientific">SAR86 cluster bacterium</name>
    <dbReference type="NCBI Taxonomy" id="2030880"/>
    <lineage>
        <taxon>Bacteria</taxon>
        <taxon>Pseudomonadati</taxon>
        <taxon>Pseudomonadota</taxon>
        <taxon>Gammaproteobacteria</taxon>
        <taxon>SAR86 cluster</taxon>
    </lineage>
</organism>
<dbReference type="InterPro" id="IPR017686">
    <property type="entry name" value="Phg/plasmid-like_prot"/>
</dbReference>
<accession>A0A2A5AG70</accession>
<name>A0A2A5AG70_9GAMM</name>
<reference evidence="2" key="1">
    <citation type="submission" date="2017-08" db="EMBL/GenBank/DDBJ databases">
        <title>A dynamic microbial community with high functional redundancy inhabits the cold, oxic subseafloor aquifer.</title>
        <authorList>
            <person name="Tully B.J."/>
            <person name="Wheat C.G."/>
            <person name="Glazer B.T."/>
            <person name="Huber J.A."/>
        </authorList>
    </citation>
    <scope>NUCLEOTIDE SEQUENCE [LARGE SCALE GENOMIC DNA]</scope>
</reference>
<gene>
    <name evidence="1" type="ORF">COA96_17055</name>
</gene>
<dbReference type="AlphaFoldDB" id="A0A2A5AG70"/>
<dbReference type="NCBIfam" id="TIGR03299">
    <property type="entry name" value="LGT_TIGR03299"/>
    <property type="match status" value="1"/>
</dbReference>
<dbReference type="EMBL" id="NVVJ01000101">
    <property type="protein sequence ID" value="PCJ18327.1"/>
    <property type="molecule type" value="Genomic_DNA"/>
</dbReference>
<comment type="caution">
    <text evidence="1">The sequence shown here is derived from an EMBL/GenBank/DDBJ whole genome shotgun (WGS) entry which is preliminary data.</text>
</comment>
<evidence type="ECO:0008006" key="3">
    <source>
        <dbReference type="Google" id="ProtNLM"/>
    </source>
</evidence>
<proteinExistence type="predicted"/>
<dbReference type="InterPro" id="IPR026325">
    <property type="entry name" value="DUF932"/>
</dbReference>